<protein>
    <recommendedName>
        <fullName evidence="4">DUF1735 domain-containing protein</fullName>
    </recommendedName>
</protein>
<dbReference type="EMBL" id="FSRC01000002">
    <property type="protein sequence ID" value="SIN95978.1"/>
    <property type="molecule type" value="Genomic_DNA"/>
</dbReference>
<dbReference type="Proteomes" id="UP000185221">
    <property type="component" value="Unassembled WGS sequence"/>
</dbReference>
<gene>
    <name evidence="2" type="ORF">SAMN05444394_2528</name>
</gene>
<organism evidence="2 3">
    <name type="scientific">Algoriphagus halophilus</name>
    <dbReference type="NCBI Taxonomy" id="226505"/>
    <lineage>
        <taxon>Bacteria</taxon>
        <taxon>Pseudomonadati</taxon>
        <taxon>Bacteroidota</taxon>
        <taxon>Cytophagia</taxon>
        <taxon>Cytophagales</taxon>
        <taxon>Cyclobacteriaceae</taxon>
        <taxon>Algoriphagus</taxon>
    </lineage>
</organism>
<evidence type="ECO:0008006" key="4">
    <source>
        <dbReference type="Google" id="ProtNLM"/>
    </source>
</evidence>
<proteinExistence type="predicted"/>
<name>A0A1N6FL38_9BACT</name>
<evidence type="ECO:0000313" key="2">
    <source>
        <dbReference type="EMBL" id="SIN95978.1"/>
    </source>
</evidence>
<dbReference type="PROSITE" id="PS51257">
    <property type="entry name" value="PROKAR_LIPOPROTEIN"/>
    <property type="match status" value="1"/>
</dbReference>
<feature type="chain" id="PRO_5012342313" description="DUF1735 domain-containing protein" evidence="1">
    <location>
        <begin position="24"/>
        <end position="312"/>
    </location>
</feature>
<evidence type="ECO:0000313" key="3">
    <source>
        <dbReference type="Proteomes" id="UP000185221"/>
    </source>
</evidence>
<feature type="signal peptide" evidence="1">
    <location>
        <begin position="1"/>
        <end position="23"/>
    </location>
</feature>
<keyword evidence="3" id="KW-1185">Reference proteome</keyword>
<accession>A0A1N6FL38</accession>
<evidence type="ECO:0000256" key="1">
    <source>
        <dbReference type="SAM" id="SignalP"/>
    </source>
</evidence>
<sequence length="312" mass="33578">MLKYTFGLLLGALVFLSSCRDFVEPNIPYSEFDTAAYLRTIARTSTTFNYFSLGSSKFALTLEAVDIEDGATVETVEIKVQHRRLIPGVGLEYTPSEPVLIKTLSASDFAPNTESRFLRTSFEISASEAISAVGLTPGDIEGGDVFEFSLILNDNKGRSFNRENVSGNVSGAPFYDSPFQYFVNVICPSDLGGTYEFTATNMDSIYGSCPGTISGTTTFTPIASSPGAYSITDGTFGFWNCYGDSWGSGNVRINDACGNLTMTGSDKYGASYSMTVLSSTPEELVFTWLNSDGETGEVTLKAQAGKPLPPLM</sequence>
<dbReference type="STRING" id="226505.SAMN05444394_2528"/>
<dbReference type="AlphaFoldDB" id="A0A1N6FL38"/>
<keyword evidence="1" id="KW-0732">Signal</keyword>
<reference evidence="3" key="1">
    <citation type="submission" date="2016-11" db="EMBL/GenBank/DDBJ databases">
        <authorList>
            <person name="Varghese N."/>
            <person name="Submissions S."/>
        </authorList>
    </citation>
    <scope>NUCLEOTIDE SEQUENCE [LARGE SCALE GENOMIC DNA]</scope>
    <source>
        <strain evidence="3">DSM 15292</strain>
    </source>
</reference>